<dbReference type="RefSeq" id="WP_011736524.1">
    <property type="nucleotide sequence ID" value="NC_008609.1"/>
</dbReference>
<gene>
    <name evidence="7" type="ordered locus">Ppro_2668</name>
</gene>
<comment type="subcellular location">
    <subcellularLocation>
        <location evidence="1">Cell membrane</location>
        <topology evidence="1">Multi-pass membrane protein</topology>
    </subcellularLocation>
</comment>
<dbReference type="Pfam" id="PF03899">
    <property type="entry name" value="ATP-synt_I"/>
    <property type="match status" value="1"/>
</dbReference>
<evidence type="ECO:0008006" key="9">
    <source>
        <dbReference type="Google" id="ProtNLM"/>
    </source>
</evidence>
<dbReference type="eggNOG" id="ENOG503291I">
    <property type="taxonomic scope" value="Bacteria"/>
</dbReference>
<evidence type="ECO:0000256" key="5">
    <source>
        <dbReference type="ARBA" id="ARBA00023136"/>
    </source>
</evidence>
<dbReference type="KEGG" id="ppd:Ppro_2668"/>
<dbReference type="GO" id="GO:0005886">
    <property type="term" value="C:plasma membrane"/>
    <property type="evidence" value="ECO:0007669"/>
    <property type="project" value="UniProtKB-SubCell"/>
</dbReference>
<evidence type="ECO:0000256" key="6">
    <source>
        <dbReference type="SAM" id="Phobius"/>
    </source>
</evidence>
<keyword evidence="5 6" id="KW-0472">Membrane</keyword>
<keyword evidence="3 6" id="KW-0812">Transmembrane</keyword>
<dbReference type="AlphaFoldDB" id="A1ASF1"/>
<keyword evidence="4 6" id="KW-1133">Transmembrane helix</keyword>
<sequence>MITAAGEDISCGTPVRWSMALLLALSLSGVVLFSPSTGLSVLAGGILGIVHFLWLRSTLRAMLDVLPANPGRYAALRFVARMAVLGAILYLLLVSGSFSPLGLLAGLVITLITMVAFSFRAALRPGA</sequence>
<evidence type="ECO:0000256" key="2">
    <source>
        <dbReference type="ARBA" id="ARBA00022475"/>
    </source>
</evidence>
<name>A1ASF1_PELPD</name>
<evidence type="ECO:0000313" key="8">
    <source>
        <dbReference type="Proteomes" id="UP000006732"/>
    </source>
</evidence>
<keyword evidence="2" id="KW-1003">Cell membrane</keyword>
<evidence type="ECO:0000313" key="7">
    <source>
        <dbReference type="EMBL" id="ABL00272.1"/>
    </source>
</evidence>
<evidence type="ECO:0000256" key="3">
    <source>
        <dbReference type="ARBA" id="ARBA00022692"/>
    </source>
</evidence>
<dbReference type="Proteomes" id="UP000006732">
    <property type="component" value="Chromosome"/>
</dbReference>
<protein>
    <recommendedName>
        <fullName evidence="9">ATP synthase I chain</fullName>
    </recommendedName>
</protein>
<keyword evidence="8" id="KW-1185">Reference proteome</keyword>
<evidence type="ECO:0000256" key="4">
    <source>
        <dbReference type="ARBA" id="ARBA00022989"/>
    </source>
</evidence>
<feature type="transmembrane region" description="Helical" evidence="6">
    <location>
        <begin position="74"/>
        <end position="95"/>
    </location>
</feature>
<dbReference type="STRING" id="338966.Ppro_2668"/>
<feature type="transmembrane region" description="Helical" evidence="6">
    <location>
        <begin position="20"/>
        <end position="53"/>
    </location>
</feature>
<feature type="transmembrane region" description="Helical" evidence="6">
    <location>
        <begin position="101"/>
        <end position="123"/>
    </location>
</feature>
<dbReference type="EMBL" id="CP000482">
    <property type="protein sequence ID" value="ABL00272.1"/>
    <property type="molecule type" value="Genomic_DNA"/>
</dbReference>
<reference evidence="7 8" key="1">
    <citation type="submission" date="2006-10" db="EMBL/GenBank/DDBJ databases">
        <title>Complete sequence of chromosome of Pelobacter propionicus DSM 2379.</title>
        <authorList>
            <consortium name="US DOE Joint Genome Institute"/>
            <person name="Copeland A."/>
            <person name="Lucas S."/>
            <person name="Lapidus A."/>
            <person name="Barry K."/>
            <person name="Detter J.C."/>
            <person name="Glavina del Rio T."/>
            <person name="Hammon N."/>
            <person name="Israni S."/>
            <person name="Dalin E."/>
            <person name="Tice H."/>
            <person name="Pitluck S."/>
            <person name="Saunders E."/>
            <person name="Brettin T."/>
            <person name="Bruce D."/>
            <person name="Han C."/>
            <person name="Tapia R."/>
            <person name="Schmutz J."/>
            <person name="Larimer F."/>
            <person name="Land M."/>
            <person name="Hauser L."/>
            <person name="Kyrpides N."/>
            <person name="Kim E."/>
            <person name="Lovley D."/>
            <person name="Richardson P."/>
        </authorList>
    </citation>
    <scope>NUCLEOTIDE SEQUENCE [LARGE SCALE GENOMIC DNA]</scope>
    <source>
        <strain evidence="8">DSM 2379 / NBRC 103807 / OttBd1</strain>
    </source>
</reference>
<organism evidence="7 8">
    <name type="scientific">Pelobacter propionicus (strain DSM 2379 / NBRC 103807 / OttBd1)</name>
    <dbReference type="NCBI Taxonomy" id="338966"/>
    <lineage>
        <taxon>Bacteria</taxon>
        <taxon>Pseudomonadati</taxon>
        <taxon>Thermodesulfobacteriota</taxon>
        <taxon>Desulfuromonadia</taxon>
        <taxon>Desulfuromonadales</taxon>
        <taxon>Desulfuromonadaceae</taxon>
        <taxon>Pelobacter</taxon>
    </lineage>
</organism>
<dbReference type="OrthoDB" id="5397122at2"/>
<evidence type="ECO:0000256" key="1">
    <source>
        <dbReference type="ARBA" id="ARBA00004651"/>
    </source>
</evidence>
<proteinExistence type="predicted"/>
<dbReference type="InterPro" id="IPR005598">
    <property type="entry name" value="ATP_synth_I"/>
</dbReference>
<accession>A1ASF1</accession>
<dbReference type="HOGENOM" id="CLU_161276_0_0_7"/>